<dbReference type="Proteomes" id="UP000297737">
    <property type="component" value="Unassembled WGS sequence"/>
</dbReference>
<keyword evidence="2" id="KW-1185">Reference proteome</keyword>
<dbReference type="RefSeq" id="WP_135247093.1">
    <property type="nucleotide sequence ID" value="NZ_SIHO01000004.1"/>
</dbReference>
<gene>
    <name evidence="1" type="ORF">EUV02_14865</name>
</gene>
<protein>
    <submittedName>
        <fullName evidence="1">Uncharacterized protein</fullName>
    </submittedName>
</protein>
<dbReference type="InterPro" id="IPR045502">
    <property type="entry name" value="DUF6489"/>
</dbReference>
<evidence type="ECO:0000313" key="1">
    <source>
        <dbReference type="EMBL" id="TFU00332.1"/>
    </source>
</evidence>
<dbReference type="AlphaFoldDB" id="A0A4Y9EJP7"/>
<proteinExistence type="predicted"/>
<comment type="caution">
    <text evidence="1">The sequence shown here is derived from an EMBL/GenBank/DDBJ whole genome shotgun (WGS) entry which is preliminary data.</text>
</comment>
<reference evidence="1 2" key="1">
    <citation type="submission" date="2019-02" db="EMBL/GenBank/DDBJ databases">
        <title>Polymorphobacter sp. isolated from the lake at the Tibet of China.</title>
        <authorList>
            <person name="Li A."/>
        </authorList>
    </citation>
    <scope>NUCLEOTIDE SEQUENCE [LARGE SCALE GENOMIC DNA]</scope>
    <source>
        <strain evidence="1 2">DJ1R-1</strain>
    </source>
</reference>
<dbReference type="Pfam" id="PF20099">
    <property type="entry name" value="DUF6489"/>
    <property type="match status" value="1"/>
</dbReference>
<dbReference type="OrthoDB" id="5740990at2"/>
<dbReference type="EMBL" id="SIHO01000004">
    <property type="protein sequence ID" value="TFU00332.1"/>
    <property type="molecule type" value="Genomic_DNA"/>
</dbReference>
<organism evidence="1 2">
    <name type="scientific">Glacieibacterium arshaanense</name>
    <dbReference type="NCBI Taxonomy" id="2511025"/>
    <lineage>
        <taxon>Bacteria</taxon>
        <taxon>Pseudomonadati</taxon>
        <taxon>Pseudomonadota</taxon>
        <taxon>Alphaproteobacteria</taxon>
        <taxon>Sphingomonadales</taxon>
        <taxon>Sphingosinicellaceae</taxon>
        <taxon>Glacieibacterium</taxon>
    </lineage>
</organism>
<accession>A0A4Y9EJP7</accession>
<evidence type="ECO:0000313" key="2">
    <source>
        <dbReference type="Proteomes" id="UP000297737"/>
    </source>
</evidence>
<sequence length="78" mass="8874">MKITFDIDCTPQEARTLMGLPDLEPLHELYLERMRGFITEGLTPADFERLARNWLPGMADGFEKWRSVFLGGAGKTKS</sequence>
<name>A0A4Y9EJP7_9SPHN</name>